<feature type="region of interest" description="Disordered" evidence="1">
    <location>
        <begin position="131"/>
        <end position="158"/>
    </location>
</feature>
<organism evidence="2 3">
    <name type="scientific">Apatococcus fuscideae</name>
    <dbReference type="NCBI Taxonomy" id="2026836"/>
    <lineage>
        <taxon>Eukaryota</taxon>
        <taxon>Viridiplantae</taxon>
        <taxon>Chlorophyta</taxon>
        <taxon>core chlorophytes</taxon>
        <taxon>Trebouxiophyceae</taxon>
        <taxon>Chlorellales</taxon>
        <taxon>Chlorellaceae</taxon>
        <taxon>Apatococcus</taxon>
    </lineage>
</organism>
<evidence type="ECO:0000313" key="3">
    <source>
        <dbReference type="Proteomes" id="UP001485043"/>
    </source>
</evidence>
<dbReference type="Proteomes" id="UP001485043">
    <property type="component" value="Unassembled WGS sequence"/>
</dbReference>
<dbReference type="AlphaFoldDB" id="A0AAW1SSH5"/>
<protein>
    <submittedName>
        <fullName evidence="2">Uncharacterized protein</fullName>
    </submittedName>
</protein>
<sequence length="296" mass="31753">MALAQGEQQCVLLWHLKPQPGQPSFGTRKSTQLQVWCEDSQHWSSPMDSSAMPSKVHLFSTTAGSPTNDIARPRLSAAAGADAYRGPIFGICRLEQDHSASAGQGLPLDWHPLRFRPRKVALAVALGPAVTSQEPDRSLAARPGPLATPLQPPTQRPPAMRSLAGPQILRCQAFKVEDGLEEMLRLQPTAAPTLRSSAGNQLRPASSPPLQRPISDPSHTALLAISVHIQQHTMAGSTKPMPETTTFTIRPALNATNLTKLPTLTYVNLASGSGMHLVVYEDPHPPLVLSNTTGVP</sequence>
<keyword evidence="3" id="KW-1185">Reference proteome</keyword>
<proteinExistence type="predicted"/>
<feature type="region of interest" description="Disordered" evidence="1">
    <location>
        <begin position="191"/>
        <end position="212"/>
    </location>
</feature>
<name>A0AAW1SSH5_9CHLO</name>
<dbReference type="EMBL" id="JALJOV010001024">
    <property type="protein sequence ID" value="KAK9856127.1"/>
    <property type="molecule type" value="Genomic_DNA"/>
</dbReference>
<comment type="caution">
    <text evidence="2">The sequence shown here is derived from an EMBL/GenBank/DDBJ whole genome shotgun (WGS) entry which is preliminary data.</text>
</comment>
<evidence type="ECO:0000313" key="2">
    <source>
        <dbReference type="EMBL" id="KAK9856127.1"/>
    </source>
</evidence>
<gene>
    <name evidence="2" type="ORF">WJX84_003522</name>
</gene>
<feature type="compositionally biased region" description="Polar residues" evidence="1">
    <location>
        <begin position="194"/>
        <end position="204"/>
    </location>
</feature>
<reference evidence="2 3" key="1">
    <citation type="journal article" date="2024" name="Nat. Commun.">
        <title>Phylogenomics reveals the evolutionary origins of lichenization in chlorophyte algae.</title>
        <authorList>
            <person name="Puginier C."/>
            <person name="Libourel C."/>
            <person name="Otte J."/>
            <person name="Skaloud P."/>
            <person name="Haon M."/>
            <person name="Grisel S."/>
            <person name="Petersen M."/>
            <person name="Berrin J.G."/>
            <person name="Delaux P.M."/>
            <person name="Dal Grande F."/>
            <person name="Keller J."/>
        </authorList>
    </citation>
    <scope>NUCLEOTIDE SEQUENCE [LARGE SCALE GENOMIC DNA]</scope>
    <source>
        <strain evidence="2 3">SAG 2523</strain>
    </source>
</reference>
<evidence type="ECO:0000256" key="1">
    <source>
        <dbReference type="SAM" id="MobiDB-lite"/>
    </source>
</evidence>
<accession>A0AAW1SSH5</accession>